<organism evidence="1 2">
    <name type="scientific">Clonostachys byssicola</name>
    <dbReference type="NCBI Taxonomy" id="160290"/>
    <lineage>
        <taxon>Eukaryota</taxon>
        <taxon>Fungi</taxon>
        <taxon>Dikarya</taxon>
        <taxon>Ascomycota</taxon>
        <taxon>Pezizomycotina</taxon>
        <taxon>Sordariomycetes</taxon>
        <taxon>Hypocreomycetidae</taxon>
        <taxon>Hypocreales</taxon>
        <taxon>Bionectriaceae</taxon>
        <taxon>Clonostachys</taxon>
    </lineage>
</organism>
<dbReference type="Proteomes" id="UP000754883">
    <property type="component" value="Unassembled WGS sequence"/>
</dbReference>
<evidence type="ECO:0000313" key="1">
    <source>
        <dbReference type="EMBL" id="CAG9990146.1"/>
    </source>
</evidence>
<dbReference type="EMBL" id="CABFNO020001469">
    <property type="protein sequence ID" value="CAG9990146.1"/>
    <property type="molecule type" value="Genomic_DNA"/>
</dbReference>
<name>A0A9N9UJQ6_9HYPO</name>
<evidence type="ECO:0000313" key="2">
    <source>
        <dbReference type="Proteomes" id="UP000754883"/>
    </source>
</evidence>
<keyword evidence="2" id="KW-1185">Reference proteome</keyword>
<sequence>MFVIDKIVWGSPRSARQAKKRLHASSLKQDNVPEFDIYMPPVMTFGIDDIMGQSQPSTAIMDIFKCLAEPKKLLSHPEAVRTVLDQGFVRTPKIIQVPFGAIKDSPQGSPPQMLQALGNVLPATIMVPGDDQ</sequence>
<protein>
    <submittedName>
        <fullName evidence="1">Uncharacterized protein</fullName>
    </submittedName>
</protein>
<reference evidence="1" key="1">
    <citation type="submission" date="2021-10" db="EMBL/GenBank/DDBJ databases">
        <authorList>
            <person name="Piombo E."/>
        </authorList>
    </citation>
    <scope>NUCLEOTIDE SEQUENCE</scope>
</reference>
<comment type="caution">
    <text evidence="1">The sequence shown here is derived from an EMBL/GenBank/DDBJ whole genome shotgun (WGS) entry which is preliminary data.</text>
</comment>
<dbReference type="AlphaFoldDB" id="A0A9N9UJQ6"/>
<proteinExistence type="predicted"/>
<accession>A0A9N9UJQ6</accession>
<gene>
    <name evidence="1" type="ORF">CBYS24578_00012381</name>
</gene>